<name>A0A0V0QBA1_PSEPJ</name>
<evidence type="ECO:0000313" key="2">
    <source>
        <dbReference type="EMBL" id="KRW99480.1"/>
    </source>
</evidence>
<dbReference type="InParanoid" id="A0A0V0QBA1"/>
<feature type="region of interest" description="Disordered" evidence="1">
    <location>
        <begin position="135"/>
        <end position="179"/>
    </location>
</feature>
<sequence length="179" mass="20486">MSGKAQSHNFKNRYLSEEELARPDPNIELEREHRLAAAGNKKAKQVRDQERDISEKVALGQAQANTNKREVQYDSRLFNQTGGLDSGFGDEEENRLYDQPLFKDRSAANIYKSVKKDEDDGRVTKGLEKILKGKNRQLGELEGDDDYKSGSRQGPVQFEKQSDPTFQTKDYVQKKVKME</sequence>
<organism evidence="2 3">
    <name type="scientific">Pseudocohnilembus persalinus</name>
    <name type="common">Ciliate</name>
    <dbReference type="NCBI Taxonomy" id="266149"/>
    <lineage>
        <taxon>Eukaryota</taxon>
        <taxon>Sar</taxon>
        <taxon>Alveolata</taxon>
        <taxon>Ciliophora</taxon>
        <taxon>Intramacronucleata</taxon>
        <taxon>Oligohymenophorea</taxon>
        <taxon>Scuticociliatia</taxon>
        <taxon>Philasterida</taxon>
        <taxon>Pseudocohnilembidae</taxon>
        <taxon>Pseudocohnilembus</taxon>
    </lineage>
</organism>
<keyword evidence="3" id="KW-1185">Reference proteome</keyword>
<protein>
    <submittedName>
        <fullName evidence="2">Uncharacterized protein</fullName>
    </submittedName>
</protein>
<proteinExistence type="predicted"/>
<comment type="caution">
    <text evidence="2">The sequence shown here is derived from an EMBL/GenBank/DDBJ whole genome shotgun (WGS) entry which is preliminary data.</text>
</comment>
<dbReference type="AlphaFoldDB" id="A0A0V0QBA1"/>
<gene>
    <name evidence="2" type="ORF">PPERSA_07965</name>
</gene>
<evidence type="ECO:0000313" key="3">
    <source>
        <dbReference type="Proteomes" id="UP000054937"/>
    </source>
</evidence>
<evidence type="ECO:0000256" key="1">
    <source>
        <dbReference type="SAM" id="MobiDB-lite"/>
    </source>
</evidence>
<dbReference type="PANTHER" id="PTHR12096">
    <property type="entry name" value="NUCLEAR PROTEIN SKIP-RELATED"/>
    <property type="match status" value="1"/>
</dbReference>
<reference evidence="2 3" key="1">
    <citation type="journal article" date="2015" name="Sci. Rep.">
        <title>Genome of the facultative scuticociliatosis pathogen Pseudocohnilembus persalinus provides insight into its virulence through horizontal gene transfer.</title>
        <authorList>
            <person name="Xiong J."/>
            <person name="Wang G."/>
            <person name="Cheng J."/>
            <person name="Tian M."/>
            <person name="Pan X."/>
            <person name="Warren A."/>
            <person name="Jiang C."/>
            <person name="Yuan D."/>
            <person name="Miao W."/>
        </authorList>
    </citation>
    <scope>NUCLEOTIDE SEQUENCE [LARGE SCALE GENOMIC DNA]</scope>
    <source>
        <strain evidence="2">36N120E</strain>
    </source>
</reference>
<dbReference type="GO" id="GO:0005681">
    <property type="term" value="C:spliceosomal complex"/>
    <property type="evidence" value="ECO:0007669"/>
    <property type="project" value="InterPro"/>
</dbReference>
<dbReference type="GO" id="GO:0000398">
    <property type="term" value="P:mRNA splicing, via spliceosome"/>
    <property type="evidence" value="ECO:0007669"/>
    <property type="project" value="InterPro"/>
</dbReference>
<dbReference type="EMBL" id="LDAU01000212">
    <property type="protein sequence ID" value="KRW99480.1"/>
    <property type="molecule type" value="Genomic_DNA"/>
</dbReference>
<dbReference type="OrthoDB" id="666364at2759"/>
<dbReference type="InterPro" id="IPR017862">
    <property type="entry name" value="SKI-int_prot_SKIP"/>
</dbReference>
<dbReference type="Proteomes" id="UP000054937">
    <property type="component" value="Unassembled WGS sequence"/>
</dbReference>
<dbReference type="OMA" id="HTRTEDS"/>
<feature type="region of interest" description="Disordered" evidence="1">
    <location>
        <begin position="1"/>
        <end position="27"/>
    </location>
</feature>
<accession>A0A0V0QBA1</accession>